<keyword evidence="9" id="KW-0732">Signal</keyword>
<dbReference type="GO" id="GO:0036503">
    <property type="term" value="P:ERAD pathway"/>
    <property type="evidence" value="ECO:0007669"/>
    <property type="project" value="UniProtKB-ARBA"/>
</dbReference>
<dbReference type="PRINTS" id="PR00747">
    <property type="entry name" value="GLYHDRLASE47"/>
</dbReference>
<dbReference type="UniPathway" id="UPA00378"/>
<dbReference type="InterPro" id="IPR001382">
    <property type="entry name" value="Glyco_hydro_47"/>
</dbReference>
<dbReference type="GeneID" id="34571638"/>
<feature type="signal peptide" evidence="9">
    <location>
        <begin position="1"/>
        <end position="29"/>
    </location>
</feature>
<name>A0A1F5LXN7_PENAI</name>
<keyword evidence="5 6" id="KW-1015">Disulfide bond</keyword>
<dbReference type="STRING" id="1835702.A0A1F5LXN7"/>
<dbReference type="InterPro" id="IPR050749">
    <property type="entry name" value="Glycosyl_Hydrolase_47"/>
</dbReference>
<evidence type="ECO:0000313" key="11">
    <source>
        <dbReference type="Proteomes" id="UP000177622"/>
    </source>
</evidence>
<evidence type="ECO:0000256" key="4">
    <source>
        <dbReference type="ARBA" id="ARBA00022801"/>
    </source>
</evidence>
<dbReference type="InterPro" id="IPR036026">
    <property type="entry name" value="Seven-hairpin_glycosidases"/>
</dbReference>
<dbReference type="Proteomes" id="UP000177622">
    <property type="component" value="Unassembled WGS sequence"/>
</dbReference>
<evidence type="ECO:0000256" key="5">
    <source>
        <dbReference type="ARBA" id="ARBA00023157"/>
    </source>
</evidence>
<comment type="caution">
    <text evidence="10">The sequence shown here is derived from an EMBL/GenBank/DDBJ whole genome shotgun (WGS) entry which is preliminary data.</text>
</comment>
<dbReference type="EMBL" id="LXJU01000001">
    <property type="protein sequence ID" value="OGE57923.1"/>
    <property type="molecule type" value="Genomic_DNA"/>
</dbReference>
<evidence type="ECO:0000256" key="9">
    <source>
        <dbReference type="SAM" id="SignalP"/>
    </source>
</evidence>
<dbReference type="PANTHER" id="PTHR11742:SF89">
    <property type="entry name" value="ALPHA-1,2-MANNOSIDASE"/>
    <property type="match status" value="1"/>
</dbReference>
<sequence length="610" mass="68720">MSRATRQLFGILLAASILLLLYRYHRTNIEDVQPPNSAPTVQDTSEHQSNDKDNPHSFWSTLPVRFPVAETQPLPVGLPTLPKIQLVDSKLSHFTLWHQGSRQLAVKNAFERCWKSYEALAWSTDELAPLSGAHTNGLGGWGATLVDNLDTLWIMGMRDDFEKVVATVTNIDFQDTASPEINTHEVNTRLLGGLLAAYDLSGDLRLRKKATELGDMLYAAFDTPNRMPIIHWDSHRAARQEEQIAEEGILAAELGSFTLEFIRLSQITGDPKYFDAAQRVMELFDRQQDSTKLSGLWPVSVNPKAELFDGDMFTLGTETNSLYKSLAGAYALLGGNVPMYRKMYEKATFTAAGHNLFRPMNPEEKDILTAGIVRVFTTQNGKPRTHLESQVQYRSCFAGGMFALGGALFKIPMHKKIAHKLVDGCTWAHETMPLGIMPEVYDTVPCASQTDCPWNEWHWKQEVWKRAHSLQLEPDAYLNVDAFIKDHHLPRGFISIPDTACNLRPEAIESIFTLYRITGREDLLDMAWNMFQAIQNATQVENGNAAIIDVTVDREPIRVDSMPSFWMSQTLKYFYLMFSSPDLISLDDFVFSAGGHPLKLPTVSWSESKL</sequence>
<keyword evidence="7" id="KW-0326">Glycosidase</keyword>
<feature type="compositionally biased region" description="Polar residues" evidence="8">
    <location>
        <begin position="34"/>
        <end position="43"/>
    </location>
</feature>
<reference evidence="10 11" key="1">
    <citation type="journal article" date="2016" name="Sci. Rep.">
        <title>Penicillium arizonense, a new, genome sequenced fungal species, reveals a high chemical diversity in secreted metabolites.</title>
        <authorList>
            <person name="Grijseels S."/>
            <person name="Nielsen J.C."/>
            <person name="Randelovic M."/>
            <person name="Nielsen J."/>
            <person name="Nielsen K.F."/>
            <person name="Workman M."/>
            <person name="Frisvad J.C."/>
        </authorList>
    </citation>
    <scope>NUCLEOTIDE SEQUENCE [LARGE SCALE GENOMIC DNA]</scope>
    <source>
        <strain evidence="10 11">CBS 141311</strain>
    </source>
</reference>
<evidence type="ECO:0000313" key="10">
    <source>
        <dbReference type="EMBL" id="OGE57923.1"/>
    </source>
</evidence>
<protein>
    <recommendedName>
        <fullName evidence="7">alpha-1,2-Mannosidase</fullName>
        <ecNumber evidence="7">3.2.1.-</ecNumber>
    </recommendedName>
</protein>
<keyword evidence="11" id="KW-1185">Reference proteome</keyword>
<dbReference type="InterPro" id="IPR012341">
    <property type="entry name" value="6hp_glycosidase-like_sf"/>
</dbReference>
<dbReference type="EC" id="3.2.1.-" evidence="7"/>
<feature type="region of interest" description="Disordered" evidence="8">
    <location>
        <begin position="32"/>
        <end position="54"/>
    </location>
</feature>
<dbReference type="OrthoDB" id="8118055at2759"/>
<evidence type="ECO:0000256" key="8">
    <source>
        <dbReference type="SAM" id="MobiDB-lite"/>
    </source>
</evidence>
<dbReference type="AlphaFoldDB" id="A0A1F5LXN7"/>
<dbReference type="SUPFAM" id="SSF48225">
    <property type="entry name" value="Seven-hairpin glycosidases"/>
    <property type="match status" value="1"/>
</dbReference>
<evidence type="ECO:0000256" key="7">
    <source>
        <dbReference type="RuleBase" id="RU361193"/>
    </source>
</evidence>
<comment type="cofactor">
    <cofactor evidence="1">
        <name>Ca(2+)</name>
        <dbReference type="ChEBI" id="CHEBI:29108"/>
    </cofactor>
</comment>
<dbReference type="GO" id="GO:0005975">
    <property type="term" value="P:carbohydrate metabolic process"/>
    <property type="evidence" value="ECO:0007669"/>
    <property type="project" value="InterPro"/>
</dbReference>
<evidence type="ECO:0000256" key="2">
    <source>
        <dbReference type="ARBA" id="ARBA00004922"/>
    </source>
</evidence>
<organism evidence="10 11">
    <name type="scientific">Penicillium arizonense</name>
    <dbReference type="NCBI Taxonomy" id="1835702"/>
    <lineage>
        <taxon>Eukaryota</taxon>
        <taxon>Fungi</taxon>
        <taxon>Dikarya</taxon>
        <taxon>Ascomycota</taxon>
        <taxon>Pezizomycotina</taxon>
        <taxon>Eurotiomycetes</taxon>
        <taxon>Eurotiomycetidae</taxon>
        <taxon>Eurotiales</taxon>
        <taxon>Aspergillaceae</taxon>
        <taxon>Penicillium</taxon>
    </lineage>
</organism>
<evidence type="ECO:0000256" key="6">
    <source>
        <dbReference type="PIRSR" id="PIRSR601382-3"/>
    </source>
</evidence>
<comment type="pathway">
    <text evidence="2">Protein modification; protein glycosylation.</text>
</comment>
<comment type="similarity">
    <text evidence="3 7">Belongs to the glycosyl hydrolase 47 family.</text>
</comment>
<dbReference type="RefSeq" id="XP_022493346.1">
    <property type="nucleotide sequence ID" value="XM_022626904.1"/>
</dbReference>
<evidence type="ECO:0000256" key="3">
    <source>
        <dbReference type="ARBA" id="ARBA00007658"/>
    </source>
</evidence>
<gene>
    <name evidence="10" type="ORF">PENARI_c001G09859</name>
</gene>
<dbReference type="GO" id="GO:0016020">
    <property type="term" value="C:membrane"/>
    <property type="evidence" value="ECO:0007669"/>
    <property type="project" value="InterPro"/>
</dbReference>
<dbReference type="Pfam" id="PF01532">
    <property type="entry name" value="Glyco_hydro_47"/>
    <property type="match status" value="1"/>
</dbReference>
<accession>A0A1F5LXN7</accession>
<evidence type="ECO:0000256" key="1">
    <source>
        <dbReference type="ARBA" id="ARBA00001913"/>
    </source>
</evidence>
<dbReference type="GO" id="GO:0005509">
    <property type="term" value="F:calcium ion binding"/>
    <property type="evidence" value="ECO:0007669"/>
    <property type="project" value="InterPro"/>
</dbReference>
<proteinExistence type="inferred from homology"/>
<dbReference type="PANTHER" id="PTHR11742">
    <property type="entry name" value="MANNOSYL-OLIGOSACCHARIDE ALPHA-1,2-MANNOSIDASE-RELATED"/>
    <property type="match status" value="1"/>
</dbReference>
<feature type="chain" id="PRO_5009519999" description="alpha-1,2-Mannosidase" evidence="9">
    <location>
        <begin position="30"/>
        <end position="610"/>
    </location>
</feature>
<feature type="compositionally biased region" description="Basic and acidic residues" evidence="8">
    <location>
        <begin position="44"/>
        <end position="54"/>
    </location>
</feature>
<dbReference type="GO" id="GO:0004571">
    <property type="term" value="F:mannosyl-oligosaccharide 1,2-alpha-mannosidase activity"/>
    <property type="evidence" value="ECO:0007669"/>
    <property type="project" value="InterPro"/>
</dbReference>
<dbReference type="Gene3D" id="1.50.10.10">
    <property type="match status" value="1"/>
</dbReference>
<feature type="disulfide bond" evidence="6">
    <location>
        <begin position="396"/>
        <end position="425"/>
    </location>
</feature>
<keyword evidence="4 7" id="KW-0378">Hydrolase</keyword>
<dbReference type="GO" id="GO:0005783">
    <property type="term" value="C:endoplasmic reticulum"/>
    <property type="evidence" value="ECO:0007669"/>
    <property type="project" value="TreeGrafter"/>
</dbReference>